<dbReference type="Proteomes" id="UP000192578">
    <property type="component" value="Unassembled WGS sequence"/>
</dbReference>
<dbReference type="EMBL" id="MTYJ01000050">
    <property type="protein sequence ID" value="OQV18397.1"/>
    <property type="molecule type" value="Genomic_DNA"/>
</dbReference>
<dbReference type="Gene3D" id="1.10.150.50">
    <property type="entry name" value="Transcription Factor, Ets-1"/>
    <property type="match status" value="1"/>
</dbReference>
<dbReference type="PROSITE" id="PS50105">
    <property type="entry name" value="SAM_DOMAIN"/>
    <property type="match status" value="1"/>
</dbReference>
<dbReference type="OrthoDB" id="6133291at2759"/>
<keyword evidence="3" id="KW-1185">Reference proteome</keyword>
<gene>
    <name evidence="2" type="ORF">BV898_07600</name>
</gene>
<dbReference type="PANTHER" id="PTHR46829:SF1">
    <property type="entry name" value="STERILE ALPHA MOTIF DOMAIN-CONTAINING PROTEIN 15"/>
    <property type="match status" value="1"/>
</dbReference>
<dbReference type="PANTHER" id="PTHR46829">
    <property type="entry name" value="STERILE ALPHA MOTIF DOMAIN-CONTAINING PROTEIN 15"/>
    <property type="match status" value="1"/>
</dbReference>
<dbReference type="SUPFAM" id="SSF47769">
    <property type="entry name" value="SAM/Pointed domain"/>
    <property type="match status" value="1"/>
</dbReference>
<accession>A0A1W0WT84</accession>
<evidence type="ECO:0000313" key="2">
    <source>
        <dbReference type="EMBL" id="OQV18397.1"/>
    </source>
</evidence>
<dbReference type="AlphaFoldDB" id="A0A1W0WT84"/>
<reference evidence="3" key="1">
    <citation type="submission" date="2017-01" db="EMBL/GenBank/DDBJ databases">
        <title>Comparative genomics of anhydrobiosis in the tardigrade Hypsibius dujardini.</title>
        <authorList>
            <person name="Yoshida Y."/>
            <person name="Koutsovoulos G."/>
            <person name="Laetsch D."/>
            <person name="Stevens L."/>
            <person name="Kumar S."/>
            <person name="Horikawa D."/>
            <person name="Ishino K."/>
            <person name="Komine S."/>
            <person name="Tomita M."/>
            <person name="Blaxter M."/>
            <person name="Arakawa K."/>
        </authorList>
    </citation>
    <scope>NUCLEOTIDE SEQUENCE [LARGE SCALE GENOMIC DNA]</scope>
    <source>
        <strain evidence="3">Z151</strain>
    </source>
</reference>
<protein>
    <recommendedName>
        <fullName evidence="1">SAM domain-containing protein</fullName>
    </recommendedName>
</protein>
<organism evidence="2 3">
    <name type="scientific">Hypsibius exemplaris</name>
    <name type="common">Freshwater tardigrade</name>
    <dbReference type="NCBI Taxonomy" id="2072580"/>
    <lineage>
        <taxon>Eukaryota</taxon>
        <taxon>Metazoa</taxon>
        <taxon>Ecdysozoa</taxon>
        <taxon>Tardigrada</taxon>
        <taxon>Eutardigrada</taxon>
        <taxon>Parachela</taxon>
        <taxon>Hypsibioidea</taxon>
        <taxon>Hypsibiidae</taxon>
        <taxon>Hypsibius</taxon>
    </lineage>
</organism>
<name>A0A1W0WT84_HYPEX</name>
<dbReference type="InterPro" id="IPR013761">
    <property type="entry name" value="SAM/pointed_sf"/>
</dbReference>
<evidence type="ECO:0000259" key="1">
    <source>
        <dbReference type="PROSITE" id="PS50105"/>
    </source>
</evidence>
<dbReference type="Pfam" id="PF07647">
    <property type="entry name" value="SAM_2"/>
    <property type="match status" value="1"/>
</dbReference>
<comment type="caution">
    <text evidence="2">The sequence shown here is derived from an EMBL/GenBank/DDBJ whole genome shotgun (WGS) entry which is preliminary data.</text>
</comment>
<evidence type="ECO:0000313" key="3">
    <source>
        <dbReference type="Proteomes" id="UP000192578"/>
    </source>
</evidence>
<dbReference type="InterPro" id="IPR001660">
    <property type="entry name" value="SAM"/>
</dbReference>
<feature type="domain" description="SAM" evidence="1">
    <location>
        <begin position="146"/>
        <end position="209"/>
    </location>
</feature>
<proteinExistence type="predicted"/>
<sequence length="287" mass="33562">MTTDIDINVFKEFARLEDPYECARYEAKLNILEPFKKQVYVGRIDPQNADHPIGPKASTDICLRQAEAPYELLRLESPTMRKMSEPELAKEQQNLSQPLKPVMSTMRARSVMDTHGKWDAYTYQYKRNKALKSDGENSLVPECLHWTVKEATAWLIEIGMGKYEETFLANEVDGSRLCNLNMNRMVKMGVQDWDDLKLISKELKVLTKRPSKSWFYSRETSRLPMDEIDLYLEFKHVHGEHSETTSFAQFLEENIDTLWSYPEKTLRYPGMIFQNNHTKKISTTLKF</sequence>
<dbReference type="SMART" id="SM00454">
    <property type="entry name" value="SAM"/>
    <property type="match status" value="1"/>
</dbReference>